<dbReference type="PRINTS" id="PR00344">
    <property type="entry name" value="BCTRLSENSOR"/>
</dbReference>
<keyword evidence="11" id="KW-0902">Two-component regulatory system</keyword>
<dbReference type="Pfam" id="PF02518">
    <property type="entry name" value="HATPase_c"/>
    <property type="match status" value="1"/>
</dbReference>
<dbReference type="InterPro" id="IPR004358">
    <property type="entry name" value="Sig_transdc_His_kin-like_C"/>
</dbReference>
<evidence type="ECO:0000256" key="11">
    <source>
        <dbReference type="ARBA" id="ARBA00023012"/>
    </source>
</evidence>
<evidence type="ECO:0000256" key="4">
    <source>
        <dbReference type="ARBA" id="ARBA00022553"/>
    </source>
</evidence>
<gene>
    <name evidence="16" type="ORF">J2X19_003605</name>
</gene>
<keyword evidence="8 16" id="KW-0418">Kinase</keyword>
<dbReference type="InterPro" id="IPR036890">
    <property type="entry name" value="HATPase_C_sf"/>
</dbReference>
<dbReference type="PROSITE" id="PS50885">
    <property type="entry name" value="HAMP"/>
    <property type="match status" value="1"/>
</dbReference>
<keyword evidence="17" id="KW-1185">Reference proteome</keyword>
<dbReference type="CDD" id="cd00082">
    <property type="entry name" value="HisKA"/>
    <property type="match status" value="1"/>
</dbReference>
<name>A0ABU2CC82_9BURK</name>
<feature type="domain" description="Histidine kinase" evidence="14">
    <location>
        <begin position="243"/>
        <end position="454"/>
    </location>
</feature>
<evidence type="ECO:0000256" key="2">
    <source>
        <dbReference type="ARBA" id="ARBA00004141"/>
    </source>
</evidence>
<dbReference type="CDD" id="cd00075">
    <property type="entry name" value="HATPase"/>
    <property type="match status" value="1"/>
</dbReference>
<comment type="catalytic activity">
    <reaction evidence="1">
        <text>ATP + protein L-histidine = ADP + protein N-phospho-L-histidine.</text>
        <dbReference type="EC" id="2.7.13.3"/>
    </reaction>
</comment>
<keyword evidence="7" id="KW-0547">Nucleotide-binding</keyword>
<dbReference type="InterPro" id="IPR036097">
    <property type="entry name" value="HisK_dim/P_sf"/>
</dbReference>
<evidence type="ECO:0000256" key="10">
    <source>
        <dbReference type="ARBA" id="ARBA00022989"/>
    </source>
</evidence>
<evidence type="ECO:0000256" key="6">
    <source>
        <dbReference type="ARBA" id="ARBA00022692"/>
    </source>
</evidence>
<keyword evidence="5" id="KW-0808">Transferase</keyword>
<dbReference type="PANTHER" id="PTHR45436">
    <property type="entry name" value="SENSOR HISTIDINE KINASE YKOH"/>
    <property type="match status" value="1"/>
</dbReference>
<dbReference type="PROSITE" id="PS50109">
    <property type="entry name" value="HIS_KIN"/>
    <property type="match status" value="1"/>
</dbReference>
<feature type="domain" description="HAMP" evidence="15">
    <location>
        <begin position="183"/>
        <end position="235"/>
    </location>
</feature>
<dbReference type="EC" id="2.7.13.3" evidence="3"/>
<evidence type="ECO:0000256" key="5">
    <source>
        <dbReference type="ARBA" id="ARBA00022679"/>
    </source>
</evidence>
<proteinExistence type="predicted"/>
<dbReference type="EMBL" id="JAVDXT010000003">
    <property type="protein sequence ID" value="MDR7378911.1"/>
    <property type="molecule type" value="Genomic_DNA"/>
</dbReference>
<reference evidence="16 17" key="1">
    <citation type="submission" date="2023-07" db="EMBL/GenBank/DDBJ databases">
        <title>Sorghum-associated microbial communities from plants grown in Nebraska, USA.</title>
        <authorList>
            <person name="Schachtman D."/>
        </authorList>
    </citation>
    <scope>NUCLEOTIDE SEQUENCE [LARGE SCALE GENOMIC DNA]</scope>
    <source>
        <strain evidence="16 17">BE313</strain>
    </source>
</reference>
<sequence length="458" mass="48995">MKALWNPTLVRRIVAALLLAFALAWCAVASYSYLDFRARLRTHSGLQQAGRGLLDALAGMQRDELAINAVQVTAQQFNAARSQDSQLPGDLLFQLRSMDGQELFASPEIAGKTLQGASGQVVDTRLNGQAYWLFAGPSGRWQLWIAEPQVSTQWVLRWIFDSLALPFLVAFPFALLPVWIAAARGLRPLRMLGQSIEQRAAGDLSPLGVVPRYAELTPLVNALDDMLLQLRGKVARERSFVHDAAHELRTPLAVISAQAHVLSRTTDLQEREEATVHLQQAVARGSHLVQQLLELATMDAATHAPAQFVDVADLTRQHLAQATPHAASLGVELILDAPDSLPLALPVALYESVLRNLLDNAVKYAGGAGEVTLTLALRDGALQLAVADSGPGIPAHEHALVFERFYRGAGASASGTGLGLAIVRQACVRMGGDIALHSHNGGGCVFVATMPVAATAGG</sequence>
<feature type="transmembrane region" description="Helical" evidence="13">
    <location>
        <begin position="158"/>
        <end position="182"/>
    </location>
</feature>
<dbReference type="PANTHER" id="PTHR45436:SF14">
    <property type="entry name" value="SENSOR PROTEIN QSEC"/>
    <property type="match status" value="1"/>
</dbReference>
<dbReference type="Gene3D" id="1.10.287.130">
    <property type="match status" value="1"/>
</dbReference>
<dbReference type="Proteomes" id="UP001180487">
    <property type="component" value="Unassembled WGS sequence"/>
</dbReference>
<dbReference type="InterPro" id="IPR003661">
    <property type="entry name" value="HisK_dim/P_dom"/>
</dbReference>
<evidence type="ECO:0000313" key="17">
    <source>
        <dbReference type="Proteomes" id="UP001180487"/>
    </source>
</evidence>
<keyword evidence="12 13" id="KW-0472">Membrane</keyword>
<dbReference type="InterPro" id="IPR050428">
    <property type="entry name" value="TCS_sensor_his_kinase"/>
</dbReference>
<dbReference type="SUPFAM" id="SSF47384">
    <property type="entry name" value="Homodimeric domain of signal transducing histidine kinase"/>
    <property type="match status" value="1"/>
</dbReference>
<keyword evidence="9" id="KW-0067">ATP-binding</keyword>
<keyword evidence="6 13" id="KW-0812">Transmembrane</keyword>
<evidence type="ECO:0000256" key="3">
    <source>
        <dbReference type="ARBA" id="ARBA00012438"/>
    </source>
</evidence>
<evidence type="ECO:0000256" key="1">
    <source>
        <dbReference type="ARBA" id="ARBA00000085"/>
    </source>
</evidence>
<evidence type="ECO:0000256" key="12">
    <source>
        <dbReference type="ARBA" id="ARBA00023136"/>
    </source>
</evidence>
<dbReference type="InterPro" id="IPR003594">
    <property type="entry name" value="HATPase_dom"/>
</dbReference>
<dbReference type="RefSeq" id="WP_310375187.1">
    <property type="nucleotide sequence ID" value="NZ_JAVDXT010000003.1"/>
</dbReference>
<comment type="subcellular location">
    <subcellularLocation>
        <location evidence="2">Membrane</location>
        <topology evidence="2">Multi-pass membrane protein</topology>
    </subcellularLocation>
</comment>
<dbReference type="SUPFAM" id="SSF55874">
    <property type="entry name" value="ATPase domain of HSP90 chaperone/DNA topoisomerase II/histidine kinase"/>
    <property type="match status" value="1"/>
</dbReference>
<keyword evidence="4" id="KW-0597">Phosphoprotein</keyword>
<protein>
    <recommendedName>
        <fullName evidence="3">histidine kinase</fullName>
        <ecNumber evidence="3">2.7.13.3</ecNumber>
    </recommendedName>
</protein>
<comment type="caution">
    <text evidence="16">The sequence shown here is derived from an EMBL/GenBank/DDBJ whole genome shotgun (WGS) entry which is preliminary data.</text>
</comment>
<evidence type="ECO:0000256" key="9">
    <source>
        <dbReference type="ARBA" id="ARBA00022840"/>
    </source>
</evidence>
<dbReference type="Gene3D" id="3.30.565.10">
    <property type="entry name" value="Histidine kinase-like ATPase, C-terminal domain"/>
    <property type="match status" value="1"/>
</dbReference>
<dbReference type="SMART" id="SM00388">
    <property type="entry name" value="HisKA"/>
    <property type="match status" value="1"/>
</dbReference>
<keyword evidence="10 13" id="KW-1133">Transmembrane helix</keyword>
<dbReference type="InterPro" id="IPR003660">
    <property type="entry name" value="HAMP_dom"/>
</dbReference>
<evidence type="ECO:0000256" key="13">
    <source>
        <dbReference type="SAM" id="Phobius"/>
    </source>
</evidence>
<accession>A0ABU2CC82</accession>
<dbReference type="GO" id="GO:0016301">
    <property type="term" value="F:kinase activity"/>
    <property type="evidence" value="ECO:0007669"/>
    <property type="project" value="UniProtKB-KW"/>
</dbReference>
<evidence type="ECO:0000256" key="7">
    <source>
        <dbReference type="ARBA" id="ARBA00022741"/>
    </source>
</evidence>
<evidence type="ECO:0000259" key="15">
    <source>
        <dbReference type="PROSITE" id="PS50885"/>
    </source>
</evidence>
<evidence type="ECO:0000256" key="8">
    <source>
        <dbReference type="ARBA" id="ARBA00022777"/>
    </source>
</evidence>
<dbReference type="Pfam" id="PF00512">
    <property type="entry name" value="HisKA"/>
    <property type="match status" value="1"/>
</dbReference>
<evidence type="ECO:0000313" key="16">
    <source>
        <dbReference type="EMBL" id="MDR7378911.1"/>
    </source>
</evidence>
<dbReference type="SMART" id="SM00387">
    <property type="entry name" value="HATPase_c"/>
    <property type="match status" value="1"/>
</dbReference>
<organism evidence="16 17">
    <name type="scientific">Rhodoferax ferrireducens</name>
    <dbReference type="NCBI Taxonomy" id="192843"/>
    <lineage>
        <taxon>Bacteria</taxon>
        <taxon>Pseudomonadati</taxon>
        <taxon>Pseudomonadota</taxon>
        <taxon>Betaproteobacteria</taxon>
        <taxon>Burkholderiales</taxon>
        <taxon>Comamonadaceae</taxon>
        <taxon>Rhodoferax</taxon>
    </lineage>
</organism>
<evidence type="ECO:0000259" key="14">
    <source>
        <dbReference type="PROSITE" id="PS50109"/>
    </source>
</evidence>
<dbReference type="InterPro" id="IPR005467">
    <property type="entry name" value="His_kinase_dom"/>
</dbReference>